<organism evidence="1 2">
    <name type="scientific">Penicillium argentinense</name>
    <dbReference type="NCBI Taxonomy" id="1131581"/>
    <lineage>
        <taxon>Eukaryota</taxon>
        <taxon>Fungi</taxon>
        <taxon>Dikarya</taxon>
        <taxon>Ascomycota</taxon>
        <taxon>Pezizomycotina</taxon>
        <taxon>Eurotiomycetes</taxon>
        <taxon>Eurotiomycetidae</taxon>
        <taxon>Eurotiales</taxon>
        <taxon>Aspergillaceae</taxon>
        <taxon>Penicillium</taxon>
    </lineage>
</organism>
<dbReference type="EMBL" id="JAPQKI010000002">
    <property type="protein sequence ID" value="KAJ5110883.1"/>
    <property type="molecule type" value="Genomic_DNA"/>
</dbReference>
<proteinExistence type="predicted"/>
<evidence type="ECO:0000313" key="2">
    <source>
        <dbReference type="Proteomes" id="UP001149074"/>
    </source>
</evidence>
<reference evidence="1" key="1">
    <citation type="submission" date="2022-11" db="EMBL/GenBank/DDBJ databases">
        <authorList>
            <person name="Petersen C."/>
        </authorList>
    </citation>
    <scope>NUCLEOTIDE SEQUENCE</scope>
    <source>
        <strain evidence="1">IBT 30761</strain>
    </source>
</reference>
<gene>
    <name evidence="1" type="ORF">N7532_001418</name>
</gene>
<comment type="caution">
    <text evidence="1">The sequence shown here is derived from an EMBL/GenBank/DDBJ whole genome shotgun (WGS) entry which is preliminary data.</text>
</comment>
<evidence type="ECO:0000313" key="1">
    <source>
        <dbReference type="EMBL" id="KAJ5110883.1"/>
    </source>
</evidence>
<keyword evidence="2" id="KW-1185">Reference proteome</keyword>
<name>A0A9W9G2Q0_9EURO</name>
<evidence type="ECO:0008006" key="3">
    <source>
        <dbReference type="Google" id="ProtNLM"/>
    </source>
</evidence>
<dbReference type="Proteomes" id="UP001149074">
    <property type="component" value="Unassembled WGS sequence"/>
</dbReference>
<dbReference type="GeneID" id="81352891"/>
<dbReference type="RefSeq" id="XP_056478953.1">
    <property type="nucleotide sequence ID" value="XM_056613912.1"/>
</dbReference>
<dbReference type="OrthoDB" id="4357951at2759"/>
<accession>A0A9W9G2Q0</accession>
<sequence>MCNLQALGHNKQYTETEEWILIHLKEKGLPWPDIVDQFNERVDLDRQRTKAGLETKWRQLKARITVG</sequence>
<reference evidence="1" key="2">
    <citation type="journal article" date="2023" name="IMA Fungus">
        <title>Comparative genomic study of the Penicillium genus elucidates a diverse pangenome and 15 lateral gene transfer events.</title>
        <authorList>
            <person name="Petersen C."/>
            <person name="Sorensen T."/>
            <person name="Nielsen M.R."/>
            <person name="Sondergaard T.E."/>
            <person name="Sorensen J.L."/>
            <person name="Fitzpatrick D.A."/>
            <person name="Frisvad J.C."/>
            <person name="Nielsen K.L."/>
        </authorList>
    </citation>
    <scope>NUCLEOTIDE SEQUENCE</scope>
    <source>
        <strain evidence="1">IBT 30761</strain>
    </source>
</reference>
<protein>
    <recommendedName>
        <fullName evidence="3">Myb-like domain-containing protein</fullName>
    </recommendedName>
</protein>
<dbReference type="AlphaFoldDB" id="A0A9W9G2Q0"/>